<evidence type="ECO:0000313" key="1">
    <source>
        <dbReference type="EMBL" id="MDN3574331.1"/>
    </source>
</evidence>
<comment type="caution">
    <text evidence="1">The sequence shown here is derived from an EMBL/GenBank/DDBJ whole genome shotgun (WGS) entry which is preliminary data.</text>
</comment>
<keyword evidence="2" id="KW-1185">Reference proteome</keyword>
<dbReference type="EC" id="3.1.-.-" evidence="1"/>
<gene>
    <name evidence="1" type="ORF">QWZ18_27455</name>
</gene>
<keyword evidence="1" id="KW-0378">Hydrolase</keyword>
<proteinExistence type="predicted"/>
<dbReference type="Proteomes" id="UP001244297">
    <property type="component" value="Unassembled WGS sequence"/>
</dbReference>
<evidence type="ECO:0000313" key="2">
    <source>
        <dbReference type="Proteomes" id="UP001244297"/>
    </source>
</evidence>
<dbReference type="SUPFAM" id="SSF52266">
    <property type="entry name" value="SGNH hydrolase"/>
    <property type="match status" value="1"/>
</dbReference>
<dbReference type="Pfam" id="PF00657">
    <property type="entry name" value="Lipase_GDSL"/>
    <property type="match status" value="1"/>
</dbReference>
<sequence>MSLADNEAVLREKFLHHVKFFDSASRYPAPYIGFAGRPHHQFQIHCIPYDAAGFLNPETTGPRTCPEEIRIFVVGDSTMATGTELENTVPKRIERIFQERLSEKVKVYNFAVVSSNTEQMCALIWSRLLDLDPDLIVVVSGGTDAFQPYSFDPRPGFPYNFFINEYLYAHYFDENNDKSWRSGLDYDAVVTGAFDLCTKLRKNVNYGSHEWETSVINSYTGSLIKLIRIAKAVPIPIFYFLEPIVVRKETSDVNQPRFASPDTIHYLVRQYDRFADSLSSLRLLGLPKNLRLIDASRALNETGTGEFYDILHYDRDGTETVAKFLADHLFDCVQKLSAHTSERSIIGRIRKTVNYFMR</sequence>
<reference evidence="2" key="1">
    <citation type="journal article" date="2019" name="Int. J. Syst. Evol. Microbiol.">
        <title>The Global Catalogue of Microorganisms (GCM) 10K type strain sequencing project: providing services to taxonomists for standard genome sequencing and annotation.</title>
        <authorList>
            <consortium name="The Broad Institute Genomics Platform"/>
            <consortium name="The Broad Institute Genome Sequencing Center for Infectious Disease"/>
            <person name="Wu L."/>
            <person name="Ma J."/>
        </authorList>
    </citation>
    <scope>NUCLEOTIDE SEQUENCE [LARGE SCALE GENOMIC DNA]</scope>
    <source>
        <strain evidence="2">CECT 7806</strain>
    </source>
</reference>
<accession>A0ABT8AXW3</accession>
<dbReference type="Gene3D" id="3.40.50.1110">
    <property type="entry name" value="SGNH hydrolase"/>
    <property type="match status" value="1"/>
</dbReference>
<protein>
    <submittedName>
        <fullName evidence="1">SGNH/GDSL hydrolase family protein</fullName>
        <ecNumber evidence="1">3.1.-.-</ecNumber>
    </submittedName>
</protein>
<dbReference type="RefSeq" id="WP_238294193.1">
    <property type="nucleotide sequence ID" value="NZ_BPQS01000106.1"/>
</dbReference>
<name>A0ABT8AXW3_9HYPH</name>
<dbReference type="InterPro" id="IPR001087">
    <property type="entry name" value="GDSL"/>
</dbReference>
<dbReference type="EMBL" id="JAUFPT010000098">
    <property type="protein sequence ID" value="MDN3574331.1"/>
    <property type="molecule type" value="Genomic_DNA"/>
</dbReference>
<dbReference type="InterPro" id="IPR036514">
    <property type="entry name" value="SGNH_hydro_sf"/>
</dbReference>
<organism evidence="1 2">
    <name type="scientific">Methylobacterium longum</name>
    <dbReference type="NCBI Taxonomy" id="767694"/>
    <lineage>
        <taxon>Bacteria</taxon>
        <taxon>Pseudomonadati</taxon>
        <taxon>Pseudomonadota</taxon>
        <taxon>Alphaproteobacteria</taxon>
        <taxon>Hyphomicrobiales</taxon>
        <taxon>Methylobacteriaceae</taxon>
        <taxon>Methylobacterium</taxon>
    </lineage>
</organism>
<dbReference type="GO" id="GO:0016787">
    <property type="term" value="F:hydrolase activity"/>
    <property type="evidence" value="ECO:0007669"/>
    <property type="project" value="UniProtKB-KW"/>
</dbReference>